<dbReference type="GO" id="GO:0003723">
    <property type="term" value="F:RNA binding"/>
    <property type="evidence" value="ECO:0007669"/>
    <property type="project" value="TreeGrafter"/>
</dbReference>
<feature type="compositionally biased region" description="Polar residues" evidence="6">
    <location>
        <begin position="855"/>
        <end position="890"/>
    </location>
</feature>
<dbReference type="Pfam" id="PF01529">
    <property type="entry name" value="DHHC"/>
    <property type="match status" value="1"/>
</dbReference>
<dbReference type="PROSITE" id="PS50216">
    <property type="entry name" value="DHHC"/>
    <property type="match status" value="1"/>
</dbReference>
<feature type="transmembrane region" description="Helical" evidence="7">
    <location>
        <begin position="41"/>
        <end position="62"/>
    </location>
</feature>
<comment type="similarity">
    <text evidence="2">Belongs to the DHHC palmitoyltransferase family.</text>
</comment>
<dbReference type="GO" id="GO:0000290">
    <property type="term" value="P:deadenylation-dependent decapping of nuclear-transcribed mRNA"/>
    <property type="evidence" value="ECO:0007669"/>
    <property type="project" value="InterPro"/>
</dbReference>
<feature type="region of interest" description="Disordered" evidence="6">
    <location>
        <begin position="1150"/>
        <end position="1179"/>
    </location>
</feature>
<keyword evidence="3 7" id="KW-0812">Transmembrane</keyword>
<feature type="transmembrane region" description="Helical" evidence="7">
    <location>
        <begin position="275"/>
        <end position="300"/>
    </location>
</feature>
<comment type="subcellular location">
    <subcellularLocation>
        <location evidence="1">Endomembrane system</location>
        <topology evidence="1">Multi-pass membrane protein</topology>
    </subcellularLocation>
</comment>
<dbReference type="OrthoDB" id="9909019at2759"/>
<evidence type="ECO:0000256" key="5">
    <source>
        <dbReference type="ARBA" id="ARBA00023136"/>
    </source>
</evidence>
<feature type="region of interest" description="Disordered" evidence="6">
    <location>
        <begin position="599"/>
        <end position="621"/>
    </location>
</feature>
<evidence type="ECO:0000256" key="7">
    <source>
        <dbReference type="SAM" id="Phobius"/>
    </source>
</evidence>
<evidence type="ECO:0000256" key="2">
    <source>
        <dbReference type="ARBA" id="ARBA00008574"/>
    </source>
</evidence>
<feature type="region of interest" description="Disordered" evidence="6">
    <location>
        <begin position="430"/>
        <end position="529"/>
    </location>
</feature>
<feature type="region of interest" description="Disordered" evidence="6">
    <location>
        <begin position="382"/>
        <end position="405"/>
    </location>
</feature>
<feature type="transmembrane region" description="Helical" evidence="7">
    <location>
        <begin position="227"/>
        <end position="254"/>
    </location>
</feature>
<dbReference type="GO" id="GO:0033962">
    <property type="term" value="P:P-body assembly"/>
    <property type="evidence" value="ECO:0007669"/>
    <property type="project" value="TreeGrafter"/>
</dbReference>
<feature type="region of interest" description="Disordered" evidence="6">
    <location>
        <begin position="774"/>
        <end position="794"/>
    </location>
</feature>
<feature type="compositionally biased region" description="Low complexity" evidence="6">
    <location>
        <begin position="784"/>
        <end position="793"/>
    </location>
</feature>
<keyword evidence="5 7" id="KW-0472">Membrane</keyword>
<dbReference type="PANTHER" id="PTHR21551:SF24">
    <property type="entry name" value="PROTEIN PAT1 HOMOLOG 2"/>
    <property type="match status" value="1"/>
</dbReference>
<dbReference type="InterPro" id="IPR039900">
    <property type="entry name" value="Pat1-like"/>
</dbReference>
<comment type="caution">
    <text evidence="9">The sequence shown here is derived from an EMBL/GenBank/DDBJ whole genome shotgun (WGS) entry which is preliminary data.</text>
</comment>
<evidence type="ECO:0000256" key="1">
    <source>
        <dbReference type="ARBA" id="ARBA00004127"/>
    </source>
</evidence>
<feature type="region of interest" description="Disordered" evidence="6">
    <location>
        <begin position="1110"/>
        <end position="1136"/>
    </location>
</feature>
<protein>
    <submittedName>
        <fullName evidence="9">Probable protein S-acyltransferase 19</fullName>
    </submittedName>
</protein>
<evidence type="ECO:0000256" key="4">
    <source>
        <dbReference type="ARBA" id="ARBA00022989"/>
    </source>
</evidence>
<evidence type="ECO:0000256" key="6">
    <source>
        <dbReference type="SAM" id="MobiDB-lite"/>
    </source>
</evidence>
<organism evidence="9 10">
    <name type="scientific">Striga hermonthica</name>
    <name type="common">Purple witchweed</name>
    <name type="synonym">Buchnera hermonthica</name>
    <dbReference type="NCBI Taxonomy" id="68872"/>
    <lineage>
        <taxon>Eukaryota</taxon>
        <taxon>Viridiplantae</taxon>
        <taxon>Streptophyta</taxon>
        <taxon>Embryophyta</taxon>
        <taxon>Tracheophyta</taxon>
        <taxon>Spermatophyta</taxon>
        <taxon>Magnoliopsida</taxon>
        <taxon>eudicotyledons</taxon>
        <taxon>Gunneridae</taxon>
        <taxon>Pentapetalae</taxon>
        <taxon>asterids</taxon>
        <taxon>lamiids</taxon>
        <taxon>Lamiales</taxon>
        <taxon>Orobanchaceae</taxon>
        <taxon>Buchnereae</taxon>
        <taxon>Striga</taxon>
    </lineage>
</organism>
<name>A0A9N7NVP3_STRHE</name>
<dbReference type="GO" id="GO:0012505">
    <property type="term" value="C:endomembrane system"/>
    <property type="evidence" value="ECO:0007669"/>
    <property type="project" value="UniProtKB-SubCell"/>
</dbReference>
<feature type="compositionally biased region" description="Low complexity" evidence="6">
    <location>
        <begin position="902"/>
        <end position="914"/>
    </location>
</feature>
<feature type="region of interest" description="Disordered" evidence="6">
    <location>
        <begin position="855"/>
        <end position="914"/>
    </location>
</feature>
<sequence>MVRKHGWQLPAHTFQVVAITVFCLLVVAFYAFFAPFLGGRIWEYVLIGAYSPVALLVFILYVRSTAINPADPGIMFKFDPDLMHETNEKHGLSAAGQTTKYDGVSIGTHSCASSPSRSSFAGANSGRKGSVESLKSNAQVQSPKRSSTCCFLGGIFCAIFVLEDCRKQDGADDQEGTGEDALFCTLCNAEVRKFSKHCRSCDKCVDGFDHHCRWLNNCVGRKNYVTFISLMAVSLVWLVLEAGVGIGVLVRCFVNKSHMEAEIVDKLGNGFTRAPFATVVALCTAVSVLACVPLGELFFFHMILIRKGITTYEYVVAMRAISEAPAGASVDEELPNILYSPSGSATTGFSGGSSLGLQYKGAWCTPPRVFVDYQEEVAPQLGPGMVPSTVDPDANDINKGKKGPKKGVKISAWKLAKLDSNEAMRAAAKARASSSVLRPLENRRGPDSELSSSENASIRSSMSADTAGVNNNSNKDSHLRKDSYAPSQSQASRDEYETGTQSASSFSSPAHGHESVTLSPLPQPRDSNQQLNSSLVLGFRNRPGIEQRNNSIADPLLLVGPTVQAASLIRDVKRTSVVWDQEAGRYVSVPVTAAEARKKTILPSTGNQDGGGNNKASSGAKQSDKLMYTGESIFFGGPLLGGPMKDGPRSEGASSSREGMDRYSIGLPRESRFKRDSVSNQLPIFVPGNFDSNLPSVSGMKSVAMERSDVKDFNDFISASTSSASVVDFLQTGEELNEYHLFEKDEGSGLGSLSELDDLATTFAKLNKDVSGPRHPGVIGDRGSGSFSRGSSSATEWTRDADFPDWLDHHISDSECYEESNRWSSQPHLSSMMNLPESKLLHRTSSYPIQQQQLPHFSSDPTLYPKQSFTSFPPPGSQQISRNNLHYLNLSSPLPSGPPSPFSTQSSSPFSSSSAHLPGLSHGYHYNNTNLAHLISPNLSLHNNHLQNHGISRAGLLHSDHSVLLRNIRQQQYQNEWLLPSHLTSPQVLRRHLSLQSSLPHYSALQSGIFNSAPLQPHRNKYAAADRKESKQHRSTQKGKNSVRFSNYGGSEGSGSSNVAQFRSKYMTADEIDSILKLQQAAAHANDPYVDDYYHQARLAKKSAETRSKFRFCPSHSREQSGSRSRNNPEPQPHLRVDAHGRVCFSSVRRPGPLLNADPPPLACGDSDPEQKPSGKSLEQEPMLAARVTIEDGFCLLLDVDDIDRIMQSSQHQEGGGVQSRRKRHILLEGLAASLQLVDPLGKGGNSVGLSPKDDIVFLRIVSVAKGCKLISRFLQLLLPGSELARIVCMAIFRHLRFLFGGLPDDSEAADTINALAKTVAVCVNGMDLNALSACLAAVVCSSEQPPLRPFGSLSGDGASVILKSVLERATQLLNDRQSTVNSFTVANPALWQASFDAFFGLLTKYCASKYDSIMQSIIAQNPQNTEIVYAEGARAASREMPVELLRASVPHTDESQKKLLINFARRSMSVTGLNGHGGNSGQAITDRSL</sequence>
<feature type="compositionally biased region" description="Polar residues" evidence="6">
    <location>
        <begin position="498"/>
        <end position="508"/>
    </location>
</feature>
<feature type="transmembrane region" description="Helical" evidence="7">
    <location>
        <begin position="12"/>
        <end position="34"/>
    </location>
</feature>
<feature type="compositionally biased region" description="Polar residues" evidence="6">
    <location>
        <begin position="449"/>
        <end position="474"/>
    </location>
</feature>
<feature type="region of interest" description="Disordered" evidence="6">
    <location>
        <begin position="1010"/>
        <end position="1058"/>
    </location>
</feature>
<feature type="domain" description="Palmitoyltransferase DHHC" evidence="8">
    <location>
        <begin position="181"/>
        <end position="315"/>
    </location>
</feature>
<accession>A0A9N7NVP3</accession>
<evidence type="ECO:0000256" key="3">
    <source>
        <dbReference type="ARBA" id="ARBA00022692"/>
    </source>
</evidence>
<dbReference type="GO" id="GO:0016409">
    <property type="term" value="F:palmitoyltransferase activity"/>
    <property type="evidence" value="ECO:0007669"/>
    <property type="project" value="InterPro"/>
</dbReference>
<feature type="region of interest" description="Disordered" evidence="6">
    <location>
        <begin position="639"/>
        <end position="661"/>
    </location>
</feature>
<proteinExistence type="inferred from homology"/>
<dbReference type="EMBL" id="CACSLK010030184">
    <property type="protein sequence ID" value="CAA0837078.1"/>
    <property type="molecule type" value="Genomic_DNA"/>
</dbReference>
<keyword evidence="10" id="KW-1185">Reference proteome</keyword>
<dbReference type="GO" id="GO:0000932">
    <property type="term" value="C:P-body"/>
    <property type="evidence" value="ECO:0007669"/>
    <property type="project" value="TreeGrafter"/>
</dbReference>
<dbReference type="Proteomes" id="UP001153555">
    <property type="component" value="Unassembled WGS sequence"/>
</dbReference>
<evidence type="ECO:0000259" key="8">
    <source>
        <dbReference type="Pfam" id="PF01529"/>
    </source>
</evidence>
<dbReference type="InterPro" id="IPR001594">
    <property type="entry name" value="Palmitoyltrfase_DHHC"/>
</dbReference>
<feature type="compositionally biased region" description="Polar residues" evidence="6">
    <location>
        <begin position="516"/>
        <end position="529"/>
    </location>
</feature>
<gene>
    <name evidence="9" type="ORF">SHERM_04092</name>
</gene>
<keyword evidence="4 7" id="KW-1133">Transmembrane helix</keyword>
<evidence type="ECO:0000313" key="10">
    <source>
        <dbReference type="Proteomes" id="UP001153555"/>
    </source>
</evidence>
<dbReference type="PANTHER" id="PTHR21551">
    <property type="entry name" value="TOPOISOMERASE II-ASSOCIATED PROTEIN PAT1"/>
    <property type="match status" value="1"/>
</dbReference>
<evidence type="ECO:0000313" key="9">
    <source>
        <dbReference type="EMBL" id="CAA0837078.1"/>
    </source>
</evidence>
<reference evidence="9" key="1">
    <citation type="submission" date="2019-12" db="EMBL/GenBank/DDBJ databases">
        <authorList>
            <person name="Scholes J."/>
        </authorList>
    </citation>
    <scope>NUCLEOTIDE SEQUENCE</scope>
</reference>